<dbReference type="Gene3D" id="1.10.287.130">
    <property type="match status" value="1"/>
</dbReference>
<dbReference type="PANTHER" id="PTHR43711">
    <property type="entry name" value="TWO-COMPONENT HISTIDINE KINASE"/>
    <property type="match status" value="1"/>
</dbReference>
<evidence type="ECO:0000256" key="3">
    <source>
        <dbReference type="ARBA" id="ARBA00022553"/>
    </source>
</evidence>
<dbReference type="SUPFAM" id="SSF55874">
    <property type="entry name" value="ATPase domain of HSP90 chaperone/DNA topoisomerase II/histidine kinase"/>
    <property type="match status" value="1"/>
</dbReference>
<dbReference type="InterPro" id="IPR005467">
    <property type="entry name" value="His_kinase_dom"/>
</dbReference>
<evidence type="ECO:0000256" key="5">
    <source>
        <dbReference type="ARBA" id="ARBA00022777"/>
    </source>
</evidence>
<evidence type="ECO:0000256" key="1">
    <source>
        <dbReference type="ARBA" id="ARBA00000085"/>
    </source>
</evidence>
<dbReference type="FunFam" id="3.30.565.10:FF:000006">
    <property type="entry name" value="Sensor histidine kinase WalK"/>
    <property type="match status" value="1"/>
</dbReference>
<accession>A0A1G2PG05</accession>
<dbReference type="Pfam" id="PF00512">
    <property type="entry name" value="HisKA"/>
    <property type="match status" value="1"/>
</dbReference>
<evidence type="ECO:0000259" key="9">
    <source>
        <dbReference type="PROSITE" id="PS50109"/>
    </source>
</evidence>
<dbReference type="InterPro" id="IPR003661">
    <property type="entry name" value="HisK_dim/P_dom"/>
</dbReference>
<dbReference type="InterPro" id="IPR036097">
    <property type="entry name" value="HisK_dim/P_sf"/>
</dbReference>
<feature type="transmembrane region" description="Helical" evidence="8">
    <location>
        <begin position="199"/>
        <end position="219"/>
    </location>
</feature>
<feature type="transmembrane region" description="Helical" evidence="8">
    <location>
        <begin position="144"/>
        <end position="162"/>
    </location>
</feature>
<dbReference type="GO" id="GO:0000155">
    <property type="term" value="F:phosphorelay sensor kinase activity"/>
    <property type="evidence" value="ECO:0007669"/>
    <property type="project" value="InterPro"/>
</dbReference>
<dbReference type="Pfam" id="PF02518">
    <property type="entry name" value="HATPase_c"/>
    <property type="match status" value="1"/>
</dbReference>
<feature type="transmembrane region" description="Helical" evidence="8">
    <location>
        <begin position="33"/>
        <end position="54"/>
    </location>
</feature>
<evidence type="ECO:0000256" key="6">
    <source>
        <dbReference type="ARBA" id="ARBA00023012"/>
    </source>
</evidence>
<dbReference type="PROSITE" id="PS50109">
    <property type="entry name" value="HIS_KIN"/>
    <property type="match status" value="1"/>
</dbReference>
<feature type="transmembrane region" description="Helical" evidence="8">
    <location>
        <begin position="174"/>
        <end position="193"/>
    </location>
</feature>
<dbReference type="PANTHER" id="PTHR43711:SF1">
    <property type="entry name" value="HISTIDINE KINASE 1"/>
    <property type="match status" value="1"/>
</dbReference>
<feature type="domain" description="Histidine kinase" evidence="9">
    <location>
        <begin position="270"/>
        <end position="494"/>
    </location>
</feature>
<keyword evidence="5" id="KW-0418">Kinase</keyword>
<dbReference type="InterPro" id="IPR004358">
    <property type="entry name" value="Sig_transdc_His_kin-like_C"/>
</dbReference>
<dbReference type="EMBL" id="MHSQ01000018">
    <property type="protein sequence ID" value="OHA47286.1"/>
    <property type="molecule type" value="Genomic_DNA"/>
</dbReference>
<keyword evidence="7" id="KW-0175">Coiled coil</keyword>
<feature type="transmembrane region" description="Helical" evidence="8">
    <location>
        <begin position="6"/>
        <end position="26"/>
    </location>
</feature>
<keyword evidence="8" id="KW-0812">Transmembrane</keyword>
<feature type="transmembrane region" description="Helical" evidence="8">
    <location>
        <begin position="108"/>
        <end position="132"/>
    </location>
</feature>
<evidence type="ECO:0000256" key="7">
    <source>
        <dbReference type="SAM" id="Coils"/>
    </source>
</evidence>
<evidence type="ECO:0000313" key="10">
    <source>
        <dbReference type="EMBL" id="OHA47286.1"/>
    </source>
</evidence>
<comment type="caution">
    <text evidence="10">The sequence shown here is derived from an EMBL/GenBank/DDBJ whole genome shotgun (WGS) entry which is preliminary data.</text>
</comment>
<dbReference type="Proteomes" id="UP000176965">
    <property type="component" value="Unassembled WGS sequence"/>
</dbReference>
<keyword evidence="3" id="KW-0597">Phosphoprotein</keyword>
<proteinExistence type="predicted"/>
<sequence>MFVWSFFGILTSLLFVLTIYFSYVFLFKKDVNVWVKWLFLIPLIPIFLLTPTTYNLPSFDGVWCLANEGSSFTTYYYAFGILALLMAPILLFKKFRQTKDKIEKREDFIFITGIGLFILMFFFTGFLASYLVDNGYITNFNLEPYGLFGMVIFMAFLAYLIVKFKTFDIKLLGTQALVWASVILIGSQFFFIRNNVNRVLTAITLIITAIIGLLIVRGIKKEIVQREKIEGLAKSLEGANNKLENVNITLQEANEKLKELDQMKSEFVSLATHQIRGPLAAIKGYISMMVEGDYGKVPKTFDEPLNTIFKSTDSLSHMVTDFLDVSRIDLGQMKYEFTDFDFRDLVNEVLKELKPSIDAKKLEFRVKITDQACLVKADRVKLKQVLNNLVDNSNKYTKTGWLEVSVEKPARTSSEKDMVLFAVKDSGVGISEKTLGKLFQRFSRAKNANDTNILGTGLGLYIAKKMVEANSGKVWAESAGEGKGAEFYVELPVK</sequence>
<dbReference type="EC" id="2.7.13.3" evidence="2"/>
<keyword evidence="8" id="KW-1133">Transmembrane helix</keyword>
<feature type="transmembrane region" description="Helical" evidence="8">
    <location>
        <begin position="74"/>
        <end position="92"/>
    </location>
</feature>
<gene>
    <name evidence="10" type="ORF">A2541_01875</name>
</gene>
<protein>
    <recommendedName>
        <fullName evidence="2">histidine kinase</fullName>
        <ecNumber evidence="2">2.7.13.3</ecNumber>
    </recommendedName>
</protein>
<keyword evidence="4" id="KW-0808">Transferase</keyword>
<dbReference type="SMART" id="SM00388">
    <property type="entry name" value="HisKA"/>
    <property type="match status" value="1"/>
</dbReference>
<dbReference type="PRINTS" id="PR00344">
    <property type="entry name" value="BCTRLSENSOR"/>
</dbReference>
<dbReference type="InterPro" id="IPR050736">
    <property type="entry name" value="Sensor_HK_Regulatory"/>
</dbReference>
<dbReference type="SUPFAM" id="SSF47384">
    <property type="entry name" value="Homodimeric domain of signal transducing histidine kinase"/>
    <property type="match status" value="1"/>
</dbReference>
<evidence type="ECO:0000313" key="11">
    <source>
        <dbReference type="Proteomes" id="UP000176965"/>
    </source>
</evidence>
<dbReference type="InterPro" id="IPR036890">
    <property type="entry name" value="HATPase_C_sf"/>
</dbReference>
<evidence type="ECO:0000256" key="8">
    <source>
        <dbReference type="SAM" id="Phobius"/>
    </source>
</evidence>
<feature type="coiled-coil region" evidence="7">
    <location>
        <begin position="226"/>
        <end position="270"/>
    </location>
</feature>
<organism evidence="10 11">
    <name type="scientific">Candidatus Taylorbacteria bacterium RIFOXYD2_FULL_36_9</name>
    <dbReference type="NCBI Taxonomy" id="1802338"/>
    <lineage>
        <taxon>Bacteria</taxon>
        <taxon>Candidatus Tayloriibacteriota</taxon>
    </lineage>
</organism>
<dbReference type="InterPro" id="IPR003594">
    <property type="entry name" value="HATPase_dom"/>
</dbReference>
<keyword evidence="6" id="KW-0902">Two-component regulatory system</keyword>
<comment type="catalytic activity">
    <reaction evidence="1">
        <text>ATP + protein L-histidine = ADP + protein N-phospho-L-histidine.</text>
        <dbReference type="EC" id="2.7.13.3"/>
    </reaction>
</comment>
<evidence type="ECO:0000256" key="2">
    <source>
        <dbReference type="ARBA" id="ARBA00012438"/>
    </source>
</evidence>
<dbReference type="STRING" id="1802338.A2541_01875"/>
<reference evidence="10 11" key="1">
    <citation type="journal article" date="2016" name="Nat. Commun.">
        <title>Thousands of microbial genomes shed light on interconnected biogeochemical processes in an aquifer system.</title>
        <authorList>
            <person name="Anantharaman K."/>
            <person name="Brown C.T."/>
            <person name="Hug L.A."/>
            <person name="Sharon I."/>
            <person name="Castelle C.J."/>
            <person name="Probst A.J."/>
            <person name="Thomas B.C."/>
            <person name="Singh A."/>
            <person name="Wilkins M.J."/>
            <person name="Karaoz U."/>
            <person name="Brodie E.L."/>
            <person name="Williams K.H."/>
            <person name="Hubbard S.S."/>
            <person name="Banfield J.F."/>
        </authorList>
    </citation>
    <scope>NUCLEOTIDE SEQUENCE [LARGE SCALE GENOMIC DNA]</scope>
</reference>
<dbReference type="Gene3D" id="3.30.565.10">
    <property type="entry name" value="Histidine kinase-like ATPase, C-terminal domain"/>
    <property type="match status" value="1"/>
</dbReference>
<dbReference type="SMART" id="SM00387">
    <property type="entry name" value="HATPase_c"/>
    <property type="match status" value="1"/>
</dbReference>
<dbReference type="CDD" id="cd00082">
    <property type="entry name" value="HisKA"/>
    <property type="match status" value="1"/>
</dbReference>
<keyword evidence="8" id="KW-0472">Membrane</keyword>
<dbReference type="AlphaFoldDB" id="A0A1G2PG05"/>
<evidence type="ECO:0000256" key="4">
    <source>
        <dbReference type="ARBA" id="ARBA00022679"/>
    </source>
</evidence>
<name>A0A1G2PG05_9BACT</name>